<proteinExistence type="predicted"/>
<name>A0A1I1R8Z6_9BACT</name>
<evidence type="ECO:0000313" key="4">
    <source>
        <dbReference type="Proteomes" id="UP000198598"/>
    </source>
</evidence>
<dbReference type="RefSeq" id="WP_093826662.1">
    <property type="nucleotide sequence ID" value="NZ_FOLQ01000004.1"/>
</dbReference>
<feature type="chain" id="PRO_5011475402" evidence="2">
    <location>
        <begin position="25"/>
        <end position="90"/>
    </location>
</feature>
<keyword evidence="4" id="KW-1185">Reference proteome</keyword>
<evidence type="ECO:0000256" key="2">
    <source>
        <dbReference type="SAM" id="SignalP"/>
    </source>
</evidence>
<sequence>MKYTLWLSLLLTTGLFTQANQAVAFSKSILLVDTYQSDQGPVKNKKRSKGEPLKMNIGMDSTSPQNRKQRRLNPDSLRRGGATKVDTVRR</sequence>
<organism evidence="3 4">
    <name type="scientific">Spirosoma endophyticum</name>
    <dbReference type="NCBI Taxonomy" id="662367"/>
    <lineage>
        <taxon>Bacteria</taxon>
        <taxon>Pseudomonadati</taxon>
        <taxon>Bacteroidota</taxon>
        <taxon>Cytophagia</taxon>
        <taxon>Cytophagales</taxon>
        <taxon>Cytophagaceae</taxon>
        <taxon>Spirosoma</taxon>
    </lineage>
</organism>
<gene>
    <name evidence="3" type="ORF">SAMN05216167_104200</name>
</gene>
<reference evidence="3 4" key="1">
    <citation type="submission" date="2016-10" db="EMBL/GenBank/DDBJ databases">
        <authorList>
            <person name="de Groot N.N."/>
        </authorList>
    </citation>
    <scope>NUCLEOTIDE SEQUENCE [LARGE SCALE GENOMIC DNA]</scope>
    <source>
        <strain evidence="3 4">DSM 26130</strain>
    </source>
</reference>
<dbReference type="AlphaFoldDB" id="A0A1I1R8Z6"/>
<feature type="signal peptide" evidence="2">
    <location>
        <begin position="1"/>
        <end position="24"/>
    </location>
</feature>
<dbReference type="OrthoDB" id="961839at2"/>
<dbReference type="EMBL" id="FOLQ01000004">
    <property type="protein sequence ID" value="SFD28023.1"/>
    <property type="molecule type" value="Genomic_DNA"/>
</dbReference>
<keyword evidence="2" id="KW-0732">Signal</keyword>
<feature type="region of interest" description="Disordered" evidence="1">
    <location>
        <begin position="36"/>
        <end position="90"/>
    </location>
</feature>
<dbReference type="Proteomes" id="UP000198598">
    <property type="component" value="Unassembled WGS sequence"/>
</dbReference>
<accession>A0A1I1R8Z6</accession>
<dbReference type="STRING" id="662367.SAMN05216167_104200"/>
<evidence type="ECO:0000256" key="1">
    <source>
        <dbReference type="SAM" id="MobiDB-lite"/>
    </source>
</evidence>
<protein>
    <submittedName>
        <fullName evidence="3">Uncharacterized protein</fullName>
    </submittedName>
</protein>
<evidence type="ECO:0000313" key="3">
    <source>
        <dbReference type="EMBL" id="SFD28023.1"/>
    </source>
</evidence>